<evidence type="ECO:0000256" key="5">
    <source>
        <dbReference type="SAM" id="Phobius"/>
    </source>
</evidence>
<feature type="transmembrane region" description="Helical" evidence="5">
    <location>
        <begin position="256"/>
        <end position="277"/>
    </location>
</feature>
<dbReference type="PROSITE" id="PS50850">
    <property type="entry name" value="MFS"/>
    <property type="match status" value="1"/>
</dbReference>
<feature type="transmembrane region" description="Helical" evidence="5">
    <location>
        <begin position="107"/>
        <end position="132"/>
    </location>
</feature>
<dbReference type="InterPro" id="IPR011701">
    <property type="entry name" value="MFS"/>
</dbReference>
<feature type="transmembrane region" description="Helical" evidence="5">
    <location>
        <begin position="50"/>
        <end position="71"/>
    </location>
</feature>
<dbReference type="Proteomes" id="UP001597391">
    <property type="component" value="Unassembled WGS sequence"/>
</dbReference>
<sequence>MIHRVTAHTTVGVRPLPAALVLVGLLLVAGNLRAAITTVGPVLPHIQASLGISSVAASVLVSLPLLAFAVVSPFAPRLANALGLERAIALSLTVLAAGLVLRSTPPIALLWVGTALIGLSIAVLNVVLPALVKRDFPTKIGQVTGAYSAVQSIFAAIAAGVAVPVAGMSDLGWRIPLGMWAGLAIVTIGVLIPQLNHPSSKPMRGMSSRPTGDTGAEVVADTEPTGRVVGIRAVDNIKGSADTGEVDGFNPWRRVLAWKLTTFMGIQSVAFYVFITWLPAIEADAGISEAAAGGHQFLLNASAIIGNLVCSTLIARLPDQRLLGVFGPTLLLTATLGILFAPQWAAVWACVAGLGGGSSIVLALSFFGLRTRNHTQAGKLSGMAQAVGYLFAAAGPIAVGALHDATGSWVPALTALAGVLGVLVVVGYHSGRDRFVD</sequence>
<evidence type="ECO:0000313" key="7">
    <source>
        <dbReference type="EMBL" id="MFD2840571.1"/>
    </source>
</evidence>
<feature type="domain" description="Major facilitator superfamily (MFS) profile" evidence="6">
    <location>
        <begin position="19"/>
        <end position="433"/>
    </location>
</feature>
<evidence type="ECO:0000256" key="2">
    <source>
        <dbReference type="ARBA" id="ARBA00022692"/>
    </source>
</evidence>
<dbReference type="InterPro" id="IPR052524">
    <property type="entry name" value="MFS_Cyanate_Porter"/>
</dbReference>
<keyword evidence="4 5" id="KW-0472">Membrane</keyword>
<feature type="transmembrane region" description="Helical" evidence="5">
    <location>
        <begin position="144"/>
        <end position="165"/>
    </location>
</feature>
<proteinExistence type="predicted"/>
<evidence type="ECO:0000313" key="8">
    <source>
        <dbReference type="Proteomes" id="UP001597391"/>
    </source>
</evidence>
<dbReference type="PANTHER" id="PTHR23523:SF2">
    <property type="entry name" value="2-NITROIMIDAZOLE TRANSPORTER"/>
    <property type="match status" value="1"/>
</dbReference>
<dbReference type="RefSeq" id="WP_377466438.1">
    <property type="nucleotide sequence ID" value="NZ_JBHUOP010000003.1"/>
</dbReference>
<dbReference type="PANTHER" id="PTHR23523">
    <property type="match status" value="1"/>
</dbReference>
<feature type="transmembrane region" description="Helical" evidence="5">
    <location>
        <begin position="380"/>
        <end position="402"/>
    </location>
</feature>
<dbReference type="Gene3D" id="1.20.1250.20">
    <property type="entry name" value="MFS general substrate transporter like domains"/>
    <property type="match status" value="1"/>
</dbReference>
<reference evidence="8" key="1">
    <citation type="journal article" date="2019" name="Int. J. Syst. Evol. Microbiol.">
        <title>The Global Catalogue of Microorganisms (GCM) 10K type strain sequencing project: providing services to taxonomists for standard genome sequencing and annotation.</title>
        <authorList>
            <consortium name="The Broad Institute Genomics Platform"/>
            <consortium name="The Broad Institute Genome Sequencing Center for Infectious Disease"/>
            <person name="Wu L."/>
            <person name="Ma J."/>
        </authorList>
    </citation>
    <scope>NUCLEOTIDE SEQUENCE [LARGE SCALE GENOMIC DNA]</scope>
    <source>
        <strain evidence="8">KCTC 33576</strain>
    </source>
</reference>
<evidence type="ECO:0000256" key="3">
    <source>
        <dbReference type="ARBA" id="ARBA00022989"/>
    </source>
</evidence>
<dbReference type="InterPro" id="IPR020846">
    <property type="entry name" value="MFS_dom"/>
</dbReference>
<evidence type="ECO:0000256" key="4">
    <source>
        <dbReference type="ARBA" id="ARBA00023136"/>
    </source>
</evidence>
<feature type="transmembrane region" description="Helical" evidence="5">
    <location>
        <begin position="408"/>
        <end position="428"/>
    </location>
</feature>
<comment type="subcellular location">
    <subcellularLocation>
        <location evidence="1">Cell membrane</location>
        <topology evidence="1">Multi-pass membrane protein</topology>
    </subcellularLocation>
</comment>
<keyword evidence="8" id="KW-1185">Reference proteome</keyword>
<dbReference type="EMBL" id="JBHUOP010000003">
    <property type="protein sequence ID" value="MFD2840571.1"/>
    <property type="molecule type" value="Genomic_DNA"/>
</dbReference>
<feature type="transmembrane region" description="Helical" evidence="5">
    <location>
        <begin position="322"/>
        <end position="340"/>
    </location>
</feature>
<keyword evidence="3 5" id="KW-1133">Transmembrane helix</keyword>
<dbReference type="InterPro" id="IPR036259">
    <property type="entry name" value="MFS_trans_sf"/>
</dbReference>
<dbReference type="SUPFAM" id="SSF103473">
    <property type="entry name" value="MFS general substrate transporter"/>
    <property type="match status" value="1"/>
</dbReference>
<feature type="transmembrane region" description="Helical" evidence="5">
    <location>
        <begin position="297"/>
        <end position="315"/>
    </location>
</feature>
<dbReference type="Pfam" id="PF07690">
    <property type="entry name" value="MFS_1"/>
    <property type="match status" value="1"/>
</dbReference>
<organism evidence="7 8">
    <name type="scientific">Populibacterium corticicola</name>
    <dbReference type="NCBI Taxonomy" id="1812826"/>
    <lineage>
        <taxon>Bacteria</taxon>
        <taxon>Bacillati</taxon>
        <taxon>Actinomycetota</taxon>
        <taxon>Actinomycetes</taxon>
        <taxon>Micrococcales</taxon>
        <taxon>Jonesiaceae</taxon>
        <taxon>Populibacterium</taxon>
    </lineage>
</organism>
<evidence type="ECO:0000259" key="6">
    <source>
        <dbReference type="PROSITE" id="PS50850"/>
    </source>
</evidence>
<evidence type="ECO:0000256" key="1">
    <source>
        <dbReference type="ARBA" id="ARBA00004651"/>
    </source>
</evidence>
<feature type="transmembrane region" description="Helical" evidence="5">
    <location>
        <begin position="346"/>
        <end position="368"/>
    </location>
</feature>
<feature type="transmembrane region" description="Helical" evidence="5">
    <location>
        <begin position="177"/>
        <end position="196"/>
    </location>
</feature>
<name>A0ABW5XDY6_9MICO</name>
<protein>
    <submittedName>
        <fullName evidence="7">MFS transporter</fullName>
    </submittedName>
</protein>
<accession>A0ABW5XDY6</accession>
<keyword evidence="2 5" id="KW-0812">Transmembrane</keyword>
<feature type="transmembrane region" description="Helical" evidence="5">
    <location>
        <begin position="83"/>
        <end position="101"/>
    </location>
</feature>
<comment type="caution">
    <text evidence="7">The sequence shown here is derived from an EMBL/GenBank/DDBJ whole genome shotgun (WGS) entry which is preliminary data.</text>
</comment>
<gene>
    <name evidence="7" type="ORF">ACFSYH_08305</name>
</gene>